<dbReference type="InterPro" id="IPR010994">
    <property type="entry name" value="RuvA_2-like"/>
</dbReference>
<evidence type="ECO:0000313" key="2">
    <source>
        <dbReference type="EMBL" id="HGV97816.1"/>
    </source>
</evidence>
<dbReference type="EMBL" id="DTGZ01000107">
    <property type="protein sequence ID" value="HGV97816.1"/>
    <property type="molecule type" value="Genomic_DNA"/>
</dbReference>
<dbReference type="GO" id="GO:0006281">
    <property type="term" value="P:DNA repair"/>
    <property type="evidence" value="ECO:0007669"/>
    <property type="project" value="InterPro"/>
</dbReference>
<name>A0A7C4XKM3_UNCW3</name>
<evidence type="ECO:0000259" key="1">
    <source>
        <dbReference type="SMART" id="SM00278"/>
    </source>
</evidence>
<dbReference type="SUPFAM" id="SSF47781">
    <property type="entry name" value="RuvA domain 2-like"/>
    <property type="match status" value="1"/>
</dbReference>
<dbReference type="GO" id="GO:0015628">
    <property type="term" value="P:protein secretion by the type II secretion system"/>
    <property type="evidence" value="ECO:0007669"/>
    <property type="project" value="TreeGrafter"/>
</dbReference>
<feature type="domain" description="Helix-hairpin-helix DNA-binding motif class 1" evidence="1">
    <location>
        <begin position="50"/>
        <end position="69"/>
    </location>
</feature>
<proteinExistence type="predicted"/>
<dbReference type="PANTHER" id="PTHR21180:SF32">
    <property type="entry name" value="ENDONUCLEASE_EXONUCLEASE_PHOSPHATASE FAMILY DOMAIN-CONTAINING PROTEIN 1"/>
    <property type="match status" value="1"/>
</dbReference>
<gene>
    <name evidence="2" type="ORF">ENV60_05925</name>
</gene>
<dbReference type="GO" id="GO:0003677">
    <property type="term" value="F:DNA binding"/>
    <property type="evidence" value="ECO:0007669"/>
    <property type="project" value="InterPro"/>
</dbReference>
<sequence length="72" mass="8153">MSLIIEEGTKAIDINNARPDEFEMLPGIGPALAQRIIEYRVQHGGFKNLDELKMVKGIGEKKFQKILPFIKL</sequence>
<feature type="domain" description="Helix-hairpin-helix DNA-binding motif class 1" evidence="1">
    <location>
        <begin position="20"/>
        <end position="39"/>
    </location>
</feature>
<accession>A0A7C4XKM3</accession>
<protein>
    <submittedName>
        <fullName evidence="2">Helix-hairpin-helix domain-containing protein</fullName>
    </submittedName>
</protein>
<dbReference type="InterPro" id="IPR004509">
    <property type="entry name" value="Competence_ComEA_HhH"/>
</dbReference>
<dbReference type="GO" id="GO:0015627">
    <property type="term" value="C:type II protein secretion system complex"/>
    <property type="evidence" value="ECO:0007669"/>
    <property type="project" value="TreeGrafter"/>
</dbReference>
<dbReference type="InterPro" id="IPR003583">
    <property type="entry name" value="Hlx-hairpin-Hlx_DNA-bd_motif"/>
</dbReference>
<dbReference type="Gene3D" id="1.10.150.280">
    <property type="entry name" value="AF1531-like domain"/>
    <property type="match status" value="1"/>
</dbReference>
<dbReference type="Pfam" id="PF12836">
    <property type="entry name" value="HHH_3"/>
    <property type="match status" value="1"/>
</dbReference>
<comment type="caution">
    <text evidence="2">The sequence shown here is derived from an EMBL/GenBank/DDBJ whole genome shotgun (WGS) entry which is preliminary data.</text>
</comment>
<dbReference type="NCBIfam" id="TIGR00426">
    <property type="entry name" value="competence protein ComEA helix-hairpin-helix repeat region"/>
    <property type="match status" value="1"/>
</dbReference>
<dbReference type="PANTHER" id="PTHR21180">
    <property type="entry name" value="ENDONUCLEASE/EXONUCLEASE/PHOSPHATASE FAMILY DOMAIN-CONTAINING PROTEIN 1"/>
    <property type="match status" value="1"/>
</dbReference>
<dbReference type="SMART" id="SM00278">
    <property type="entry name" value="HhH1"/>
    <property type="match status" value="2"/>
</dbReference>
<dbReference type="InterPro" id="IPR051675">
    <property type="entry name" value="Endo/Exo/Phosphatase_dom_1"/>
</dbReference>
<dbReference type="AlphaFoldDB" id="A0A7C4XKM3"/>
<organism evidence="2">
    <name type="scientific">candidate division WOR-3 bacterium</name>
    <dbReference type="NCBI Taxonomy" id="2052148"/>
    <lineage>
        <taxon>Bacteria</taxon>
        <taxon>Bacteria division WOR-3</taxon>
    </lineage>
</organism>
<reference evidence="2" key="1">
    <citation type="journal article" date="2020" name="mSystems">
        <title>Genome- and Community-Level Interaction Insights into Carbon Utilization and Element Cycling Functions of Hydrothermarchaeota in Hydrothermal Sediment.</title>
        <authorList>
            <person name="Zhou Z."/>
            <person name="Liu Y."/>
            <person name="Xu W."/>
            <person name="Pan J."/>
            <person name="Luo Z.H."/>
            <person name="Li M."/>
        </authorList>
    </citation>
    <scope>NUCLEOTIDE SEQUENCE [LARGE SCALE GENOMIC DNA]</scope>
    <source>
        <strain evidence="2">SpSt-774</strain>
    </source>
</reference>